<dbReference type="PROSITE" id="PS50076">
    <property type="entry name" value="DNAJ_2"/>
    <property type="match status" value="1"/>
</dbReference>
<protein>
    <submittedName>
        <fullName evidence="8">DnaJ-domain-containing protein</fullName>
    </submittedName>
</protein>
<feature type="compositionally biased region" description="Basic and acidic residues" evidence="6">
    <location>
        <begin position="126"/>
        <end position="169"/>
    </location>
</feature>
<gene>
    <name evidence="8" type="ORF">FA13DRAFT_1626108</name>
</gene>
<sequence length="406" mass="45070">MASTADEPETNPYELLNLSSDATDQDIKSAYRKQSLKVHPDRNPNNPDAARKFHELNQAYELLLDPLRRLALDAKLRATQARKERFKAYDAKRKNLVEELEERERAFKRARVQKQKEEMEAYTSTERIKEEGRRMREEREKALKEAEKAKLREEGERKEEEEGLKERGVGAEGVMDVDEPPPLDQFDTTVRLKYSLKSKPDLTSKEAIAAYLVPFGPVDVDSIVFSMKAKKSKSKSKNGEESGPTHATALVPFRNISDAYASVTASSTSSSSRVDMKGMEITWVNNKEPAILGWLKKMGKLPTPDASRFSSTTSPDAGPTGASMNATPAAAPLGAPAGSTPFSSFPTAPSSTPSQPPSLSFPGTSSGTLGSGSLDYESLTLLRLRQAERERLEREIREREAEEESR</sequence>
<reference evidence="8 9" key="1">
    <citation type="journal article" date="2019" name="Nat. Ecol. Evol.">
        <title>Megaphylogeny resolves global patterns of mushroom evolution.</title>
        <authorList>
            <person name="Varga T."/>
            <person name="Krizsan K."/>
            <person name="Foldi C."/>
            <person name="Dima B."/>
            <person name="Sanchez-Garcia M."/>
            <person name="Sanchez-Ramirez S."/>
            <person name="Szollosi G.J."/>
            <person name="Szarkandi J.G."/>
            <person name="Papp V."/>
            <person name="Albert L."/>
            <person name="Andreopoulos W."/>
            <person name="Angelini C."/>
            <person name="Antonin V."/>
            <person name="Barry K.W."/>
            <person name="Bougher N.L."/>
            <person name="Buchanan P."/>
            <person name="Buyck B."/>
            <person name="Bense V."/>
            <person name="Catcheside P."/>
            <person name="Chovatia M."/>
            <person name="Cooper J."/>
            <person name="Damon W."/>
            <person name="Desjardin D."/>
            <person name="Finy P."/>
            <person name="Geml J."/>
            <person name="Haridas S."/>
            <person name="Hughes K."/>
            <person name="Justo A."/>
            <person name="Karasinski D."/>
            <person name="Kautmanova I."/>
            <person name="Kiss B."/>
            <person name="Kocsube S."/>
            <person name="Kotiranta H."/>
            <person name="LaButti K.M."/>
            <person name="Lechner B.E."/>
            <person name="Liimatainen K."/>
            <person name="Lipzen A."/>
            <person name="Lukacs Z."/>
            <person name="Mihaltcheva S."/>
            <person name="Morgado L.N."/>
            <person name="Niskanen T."/>
            <person name="Noordeloos M.E."/>
            <person name="Ohm R.A."/>
            <person name="Ortiz-Santana B."/>
            <person name="Ovrebo C."/>
            <person name="Racz N."/>
            <person name="Riley R."/>
            <person name="Savchenko A."/>
            <person name="Shiryaev A."/>
            <person name="Soop K."/>
            <person name="Spirin V."/>
            <person name="Szebenyi C."/>
            <person name="Tomsovsky M."/>
            <person name="Tulloss R.E."/>
            <person name="Uehling J."/>
            <person name="Grigoriev I.V."/>
            <person name="Vagvolgyi C."/>
            <person name="Papp T."/>
            <person name="Martin F.M."/>
            <person name="Miettinen O."/>
            <person name="Hibbett D.S."/>
            <person name="Nagy L.G."/>
        </authorList>
    </citation>
    <scope>NUCLEOTIDE SEQUENCE [LARGE SCALE GENOMIC DNA]</scope>
    <source>
        <strain evidence="8 9">FP101781</strain>
    </source>
</reference>
<feature type="domain" description="J" evidence="7">
    <location>
        <begin position="11"/>
        <end position="76"/>
    </location>
</feature>
<proteinExistence type="predicted"/>
<dbReference type="EMBL" id="QPFP01000010">
    <property type="protein sequence ID" value="TEB34177.1"/>
    <property type="molecule type" value="Genomic_DNA"/>
</dbReference>
<evidence type="ECO:0000256" key="6">
    <source>
        <dbReference type="SAM" id="MobiDB-lite"/>
    </source>
</evidence>
<dbReference type="SMART" id="SM00271">
    <property type="entry name" value="DnaJ"/>
    <property type="match status" value="1"/>
</dbReference>
<accession>A0A4Y7TJ11</accession>
<keyword evidence="4" id="KW-0143">Chaperone</keyword>
<evidence type="ECO:0000313" key="8">
    <source>
        <dbReference type="EMBL" id="TEB34177.1"/>
    </source>
</evidence>
<name>A0A4Y7TJ11_COPMI</name>
<dbReference type="GO" id="GO:0000390">
    <property type="term" value="P:spliceosomal complex disassembly"/>
    <property type="evidence" value="ECO:0007669"/>
    <property type="project" value="TreeGrafter"/>
</dbReference>
<keyword evidence="5" id="KW-0539">Nucleus</keyword>
<dbReference type="SUPFAM" id="SSF46565">
    <property type="entry name" value="Chaperone J-domain"/>
    <property type="match status" value="1"/>
</dbReference>
<dbReference type="OrthoDB" id="376357at2759"/>
<dbReference type="GO" id="GO:0005737">
    <property type="term" value="C:cytoplasm"/>
    <property type="evidence" value="ECO:0007669"/>
    <property type="project" value="UniProtKB-SubCell"/>
</dbReference>
<dbReference type="InterPro" id="IPR052094">
    <property type="entry name" value="Pre-mRNA-splicing_ERAD"/>
</dbReference>
<dbReference type="CDD" id="cd06257">
    <property type="entry name" value="DnaJ"/>
    <property type="match status" value="1"/>
</dbReference>
<dbReference type="PRINTS" id="PR00625">
    <property type="entry name" value="JDOMAIN"/>
</dbReference>
<evidence type="ECO:0000256" key="2">
    <source>
        <dbReference type="ARBA" id="ARBA00004496"/>
    </source>
</evidence>
<keyword evidence="9" id="KW-1185">Reference proteome</keyword>
<feature type="region of interest" description="Disordered" evidence="6">
    <location>
        <begin position="303"/>
        <end position="378"/>
    </location>
</feature>
<evidence type="ECO:0000259" key="7">
    <source>
        <dbReference type="PROSITE" id="PS50076"/>
    </source>
</evidence>
<dbReference type="Proteomes" id="UP000298030">
    <property type="component" value="Unassembled WGS sequence"/>
</dbReference>
<evidence type="ECO:0000256" key="3">
    <source>
        <dbReference type="ARBA" id="ARBA00022490"/>
    </source>
</evidence>
<feature type="region of interest" description="Disordered" evidence="6">
    <location>
        <begin position="229"/>
        <end position="251"/>
    </location>
</feature>
<dbReference type="PANTHER" id="PTHR44313:SF1">
    <property type="entry name" value="DNAJ HOMOLOG SUBFAMILY C MEMBER 17"/>
    <property type="match status" value="1"/>
</dbReference>
<dbReference type="GO" id="GO:0005681">
    <property type="term" value="C:spliceosomal complex"/>
    <property type="evidence" value="ECO:0007669"/>
    <property type="project" value="TreeGrafter"/>
</dbReference>
<feature type="compositionally biased region" description="Low complexity" evidence="6">
    <location>
        <begin position="326"/>
        <end position="374"/>
    </location>
</feature>
<comment type="subcellular location">
    <subcellularLocation>
        <location evidence="2">Cytoplasm</location>
    </subcellularLocation>
    <subcellularLocation>
        <location evidence="1">Nucleus</location>
    </subcellularLocation>
</comment>
<dbReference type="InterPro" id="IPR036869">
    <property type="entry name" value="J_dom_sf"/>
</dbReference>
<evidence type="ECO:0000313" key="9">
    <source>
        <dbReference type="Proteomes" id="UP000298030"/>
    </source>
</evidence>
<dbReference type="PANTHER" id="PTHR44313">
    <property type="entry name" value="DNAJ HOMOLOG SUBFAMILY C MEMBER 17"/>
    <property type="match status" value="1"/>
</dbReference>
<dbReference type="AlphaFoldDB" id="A0A4Y7TJ11"/>
<dbReference type="Gene3D" id="1.10.287.110">
    <property type="entry name" value="DnaJ domain"/>
    <property type="match status" value="1"/>
</dbReference>
<evidence type="ECO:0000256" key="4">
    <source>
        <dbReference type="ARBA" id="ARBA00023186"/>
    </source>
</evidence>
<feature type="region of interest" description="Disordered" evidence="6">
    <location>
        <begin position="1"/>
        <end position="49"/>
    </location>
</feature>
<evidence type="ECO:0000256" key="1">
    <source>
        <dbReference type="ARBA" id="ARBA00004123"/>
    </source>
</evidence>
<dbReference type="InterPro" id="IPR001623">
    <property type="entry name" value="DnaJ_domain"/>
</dbReference>
<dbReference type="STRING" id="71717.A0A4Y7TJ11"/>
<dbReference type="Pfam" id="PF00226">
    <property type="entry name" value="DnaJ"/>
    <property type="match status" value="1"/>
</dbReference>
<feature type="region of interest" description="Disordered" evidence="6">
    <location>
        <begin position="118"/>
        <end position="185"/>
    </location>
</feature>
<organism evidence="8 9">
    <name type="scientific">Coprinellus micaceus</name>
    <name type="common">Glistening ink-cap mushroom</name>
    <name type="synonym">Coprinus micaceus</name>
    <dbReference type="NCBI Taxonomy" id="71717"/>
    <lineage>
        <taxon>Eukaryota</taxon>
        <taxon>Fungi</taxon>
        <taxon>Dikarya</taxon>
        <taxon>Basidiomycota</taxon>
        <taxon>Agaricomycotina</taxon>
        <taxon>Agaricomycetes</taxon>
        <taxon>Agaricomycetidae</taxon>
        <taxon>Agaricales</taxon>
        <taxon>Agaricineae</taxon>
        <taxon>Psathyrellaceae</taxon>
        <taxon>Coprinellus</taxon>
    </lineage>
</organism>
<keyword evidence="3" id="KW-0963">Cytoplasm</keyword>
<evidence type="ECO:0000256" key="5">
    <source>
        <dbReference type="ARBA" id="ARBA00023242"/>
    </source>
</evidence>
<comment type="caution">
    <text evidence="8">The sequence shown here is derived from an EMBL/GenBank/DDBJ whole genome shotgun (WGS) entry which is preliminary data.</text>
</comment>